<comment type="caution">
    <text evidence="2">The sequence shown here is derived from an EMBL/GenBank/DDBJ whole genome shotgun (WGS) entry which is preliminary data.</text>
</comment>
<keyword evidence="3" id="KW-1185">Reference proteome</keyword>
<accession>K0RST7</accession>
<dbReference type="EMBL" id="AGNL01040628">
    <property type="protein sequence ID" value="EJK51991.1"/>
    <property type="molecule type" value="Genomic_DNA"/>
</dbReference>
<protein>
    <submittedName>
        <fullName evidence="2">Uncharacterized protein</fullName>
    </submittedName>
</protein>
<dbReference type="AlphaFoldDB" id="K0RST7"/>
<feature type="region of interest" description="Disordered" evidence="1">
    <location>
        <begin position="29"/>
        <end position="55"/>
    </location>
</feature>
<evidence type="ECO:0000313" key="2">
    <source>
        <dbReference type="EMBL" id="EJK51991.1"/>
    </source>
</evidence>
<organism evidence="2 3">
    <name type="scientific">Thalassiosira oceanica</name>
    <name type="common">Marine diatom</name>
    <dbReference type="NCBI Taxonomy" id="159749"/>
    <lineage>
        <taxon>Eukaryota</taxon>
        <taxon>Sar</taxon>
        <taxon>Stramenopiles</taxon>
        <taxon>Ochrophyta</taxon>
        <taxon>Bacillariophyta</taxon>
        <taxon>Coscinodiscophyceae</taxon>
        <taxon>Thalassiosirophycidae</taxon>
        <taxon>Thalassiosirales</taxon>
        <taxon>Thalassiosiraceae</taxon>
        <taxon>Thalassiosira</taxon>
    </lineage>
</organism>
<gene>
    <name evidence="2" type="ORF">THAOC_28782</name>
</gene>
<name>K0RST7_THAOC</name>
<sequence length="145" mass="16182">MRKTRRARRRCPWARRRWWGAGAAGQGSRSTWDVGSISASRRRRVAGESSNATPARFCRRTTIRPTMTRTDDSVPLNSITDTARRVWGCNRVDRADDSVELNKIQRIQSSAVPPRLGSTGVPRGPGGSRGHRGSPADDNQCRLRQ</sequence>
<feature type="region of interest" description="Disordered" evidence="1">
    <location>
        <begin position="104"/>
        <end position="145"/>
    </location>
</feature>
<evidence type="ECO:0000313" key="3">
    <source>
        <dbReference type="Proteomes" id="UP000266841"/>
    </source>
</evidence>
<reference evidence="2 3" key="1">
    <citation type="journal article" date="2012" name="Genome Biol.">
        <title>Genome and low-iron response of an oceanic diatom adapted to chronic iron limitation.</title>
        <authorList>
            <person name="Lommer M."/>
            <person name="Specht M."/>
            <person name="Roy A.S."/>
            <person name="Kraemer L."/>
            <person name="Andreson R."/>
            <person name="Gutowska M.A."/>
            <person name="Wolf J."/>
            <person name="Bergner S.V."/>
            <person name="Schilhabel M.B."/>
            <person name="Klostermeier U.C."/>
            <person name="Beiko R.G."/>
            <person name="Rosenstiel P."/>
            <person name="Hippler M."/>
            <person name="Laroche J."/>
        </authorList>
    </citation>
    <scope>NUCLEOTIDE SEQUENCE [LARGE SCALE GENOMIC DNA]</scope>
    <source>
        <strain evidence="2 3">CCMP1005</strain>
    </source>
</reference>
<evidence type="ECO:0000256" key="1">
    <source>
        <dbReference type="SAM" id="MobiDB-lite"/>
    </source>
</evidence>
<feature type="compositionally biased region" description="Polar residues" evidence="1">
    <location>
        <begin position="29"/>
        <end position="39"/>
    </location>
</feature>
<dbReference type="Proteomes" id="UP000266841">
    <property type="component" value="Unassembled WGS sequence"/>
</dbReference>
<proteinExistence type="predicted"/>